<dbReference type="InterPro" id="IPR013762">
    <property type="entry name" value="Integrase-like_cat_sf"/>
</dbReference>
<dbReference type="GO" id="GO:0015074">
    <property type="term" value="P:DNA integration"/>
    <property type="evidence" value="ECO:0007669"/>
    <property type="project" value="InterPro"/>
</dbReference>
<accession>A0A1M5HCX4</accession>
<evidence type="ECO:0000313" key="5">
    <source>
        <dbReference type="EMBL" id="SHG13839.1"/>
    </source>
</evidence>
<keyword evidence="2" id="KW-0238">DNA-binding</keyword>
<organism evidence="5 6">
    <name type="scientific">Jatrophihabitans endophyticus</name>
    <dbReference type="NCBI Taxonomy" id="1206085"/>
    <lineage>
        <taxon>Bacteria</taxon>
        <taxon>Bacillati</taxon>
        <taxon>Actinomycetota</taxon>
        <taxon>Actinomycetes</taxon>
        <taxon>Jatrophihabitantales</taxon>
        <taxon>Jatrophihabitantaceae</taxon>
        <taxon>Jatrophihabitans</taxon>
    </lineage>
</organism>
<proteinExistence type="inferred from homology"/>
<dbReference type="GO" id="GO:0006310">
    <property type="term" value="P:DNA recombination"/>
    <property type="evidence" value="ECO:0007669"/>
    <property type="project" value="UniProtKB-KW"/>
</dbReference>
<dbReference type="Gene3D" id="1.10.443.10">
    <property type="entry name" value="Intergrase catalytic core"/>
    <property type="match status" value="1"/>
</dbReference>
<dbReference type="Proteomes" id="UP000186132">
    <property type="component" value="Unassembled WGS sequence"/>
</dbReference>
<gene>
    <name evidence="5" type="ORF">SAMN05443575_1480</name>
</gene>
<dbReference type="InterPro" id="IPR010998">
    <property type="entry name" value="Integrase_recombinase_N"/>
</dbReference>
<keyword evidence="3" id="KW-0233">DNA recombination</keyword>
<evidence type="ECO:0000256" key="1">
    <source>
        <dbReference type="ARBA" id="ARBA00008857"/>
    </source>
</evidence>
<evidence type="ECO:0000259" key="4">
    <source>
        <dbReference type="PROSITE" id="PS51898"/>
    </source>
</evidence>
<dbReference type="InterPro" id="IPR050090">
    <property type="entry name" value="Tyrosine_recombinase_XerCD"/>
</dbReference>
<evidence type="ECO:0000313" key="6">
    <source>
        <dbReference type="Proteomes" id="UP000186132"/>
    </source>
</evidence>
<dbReference type="STRING" id="1206085.SAMN05443575_1480"/>
<dbReference type="EMBL" id="FQVU01000002">
    <property type="protein sequence ID" value="SHG13839.1"/>
    <property type="molecule type" value="Genomic_DNA"/>
</dbReference>
<dbReference type="Pfam" id="PF00589">
    <property type="entry name" value="Phage_integrase"/>
    <property type="match status" value="1"/>
</dbReference>
<dbReference type="PANTHER" id="PTHR30349">
    <property type="entry name" value="PHAGE INTEGRASE-RELATED"/>
    <property type="match status" value="1"/>
</dbReference>
<dbReference type="AlphaFoldDB" id="A0A1M5HCX4"/>
<evidence type="ECO:0000256" key="2">
    <source>
        <dbReference type="ARBA" id="ARBA00023125"/>
    </source>
</evidence>
<reference evidence="6" key="1">
    <citation type="submission" date="2016-11" db="EMBL/GenBank/DDBJ databases">
        <authorList>
            <person name="Varghese N."/>
            <person name="Submissions S."/>
        </authorList>
    </citation>
    <scope>NUCLEOTIDE SEQUENCE [LARGE SCALE GENOMIC DNA]</scope>
    <source>
        <strain evidence="6">DSM 45627</strain>
    </source>
</reference>
<protein>
    <submittedName>
        <fullName evidence="5">Phage integrase family protein</fullName>
    </submittedName>
</protein>
<evidence type="ECO:0000256" key="3">
    <source>
        <dbReference type="ARBA" id="ARBA00023172"/>
    </source>
</evidence>
<feature type="domain" description="Tyr recombinase" evidence="4">
    <location>
        <begin position="190"/>
        <end position="398"/>
    </location>
</feature>
<comment type="similarity">
    <text evidence="1">Belongs to the 'phage' integrase family.</text>
</comment>
<dbReference type="InterPro" id="IPR011010">
    <property type="entry name" value="DNA_brk_join_enz"/>
</dbReference>
<dbReference type="PANTHER" id="PTHR30349:SF41">
    <property type="entry name" value="INTEGRASE_RECOMBINASE PROTEIN MJ0367-RELATED"/>
    <property type="match status" value="1"/>
</dbReference>
<keyword evidence="6" id="KW-1185">Reference proteome</keyword>
<sequence length="431" mass="49194">MGEVLRPDGTKVWRVRRTLAYDPVTRKTTVVAGEGKTPKEAYERLERNVLRREVLMGLKSPEELYSPLPAKLSTTVKEFLKEWAPKQDWSEQTRGAQLRRMALHINDGQGVGHIKLRMLTISDCQSFLDRLKAKKAKDGSQLLSGTAQRAVVLLLKGALDDAKDQQLILANPMDAIEVPQRNEVDKEHIKRVKSWLPLQVFKAIEGDELEALWALFFLGMRQSERLGLTDDRVFLDAKNPRIEIRQQLLRHTDGERGTNTLYIAQRTKSKKSRRDIQLVEPWLSIVRAHRRKQLARRKKFTPEHRELLAAQGFDKLLFTREDGTPIRHQIENAEWKALLKRARATEIVGHDARHITVSLLSSLGYDAATIMRITGWSSTAMMAVYDHQTAAITRAPLEELGKVLIARRGKTVDQLVEVAKQMDADEEEEDA</sequence>
<dbReference type="Gene3D" id="1.10.150.130">
    <property type="match status" value="1"/>
</dbReference>
<name>A0A1M5HCX4_9ACTN</name>
<dbReference type="InterPro" id="IPR002104">
    <property type="entry name" value="Integrase_catalytic"/>
</dbReference>
<dbReference type="SUPFAM" id="SSF56349">
    <property type="entry name" value="DNA breaking-rejoining enzymes"/>
    <property type="match status" value="1"/>
</dbReference>
<dbReference type="GO" id="GO:0003677">
    <property type="term" value="F:DNA binding"/>
    <property type="evidence" value="ECO:0007669"/>
    <property type="project" value="UniProtKB-KW"/>
</dbReference>
<dbReference type="PROSITE" id="PS51898">
    <property type="entry name" value="TYR_RECOMBINASE"/>
    <property type="match status" value="1"/>
</dbReference>